<dbReference type="CDD" id="cd00609">
    <property type="entry name" value="AAT_like"/>
    <property type="match status" value="1"/>
</dbReference>
<keyword evidence="8" id="KW-1185">Reference proteome</keyword>
<dbReference type="GO" id="GO:0006520">
    <property type="term" value="P:amino acid metabolic process"/>
    <property type="evidence" value="ECO:0007669"/>
    <property type="project" value="InterPro"/>
</dbReference>
<evidence type="ECO:0000313" key="7">
    <source>
        <dbReference type="EMBL" id="KAA8915508.1"/>
    </source>
</evidence>
<keyword evidence="5" id="KW-0663">Pyridoxal phosphate</keyword>
<dbReference type="Gene3D" id="3.40.640.10">
    <property type="entry name" value="Type I PLP-dependent aspartate aminotransferase-like (Major domain)"/>
    <property type="match status" value="1"/>
</dbReference>
<proteinExistence type="inferred from homology"/>
<feature type="domain" description="Aminotransferase class I/classII large" evidence="6">
    <location>
        <begin position="109"/>
        <end position="456"/>
    </location>
</feature>
<dbReference type="GO" id="GO:0030170">
    <property type="term" value="F:pyridoxal phosphate binding"/>
    <property type="evidence" value="ECO:0007669"/>
    <property type="project" value="InterPro"/>
</dbReference>
<keyword evidence="3" id="KW-0032">Aminotransferase</keyword>
<dbReference type="PANTHER" id="PTHR46383:SF1">
    <property type="entry name" value="ASPARTATE AMINOTRANSFERASE"/>
    <property type="match status" value="1"/>
</dbReference>
<organism evidence="7 8">
    <name type="scientific">Trichomonascus ciferrii</name>
    <dbReference type="NCBI Taxonomy" id="44093"/>
    <lineage>
        <taxon>Eukaryota</taxon>
        <taxon>Fungi</taxon>
        <taxon>Dikarya</taxon>
        <taxon>Ascomycota</taxon>
        <taxon>Saccharomycotina</taxon>
        <taxon>Dipodascomycetes</taxon>
        <taxon>Dipodascales</taxon>
        <taxon>Trichomonascaceae</taxon>
        <taxon>Trichomonascus</taxon>
        <taxon>Trichomonascus ciferrii complex</taxon>
    </lineage>
</organism>
<gene>
    <name evidence="7" type="ORF">TRICI_002357</name>
</gene>
<reference evidence="7" key="1">
    <citation type="journal article" date="2019" name="G3 (Bethesda)">
        <title>Genome Assemblies of Two Rare Opportunistic Yeast Pathogens: Diutina rugosa (syn. Candida rugosa) and Trichomonascus ciferrii (syn. Candida ciferrii).</title>
        <authorList>
            <person name="Mixao V."/>
            <person name="Saus E."/>
            <person name="Hansen A.P."/>
            <person name="Lass-Florl C."/>
            <person name="Gabaldon T."/>
        </authorList>
    </citation>
    <scope>NUCLEOTIDE SEQUENCE</scope>
    <source>
        <strain evidence="7">CBS 4856</strain>
    </source>
</reference>
<dbReference type="SUPFAM" id="SSF53383">
    <property type="entry name" value="PLP-dependent transferases"/>
    <property type="match status" value="1"/>
</dbReference>
<evidence type="ECO:0000256" key="3">
    <source>
        <dbReference type="ARBA" id="ARBA00022576"/>
    </source>
</evidence>
<dbReference type="InterPro" id="IPR050596">
    <property type="entry name" value="AspAT/PAT-like"/>
</dbReference>
<evidence type="ECO:0000313" key="8">
    <source>
        <dbReference type="Proteomes" id="UP000761534"/>
    </source>
</evidence>
<comment type="caution">
    <text evidence="7">The sequence shown here is derived from an EMBL/GenBank/DDBJ whole genome shotgun (WGS) entry which is preliminary data.</text>
</comment>
<evidence type="ECO:0000259" key="6">
    <source>
        <dbReference type="Pfam" id="PF00155"/>
    </source>
</evidence>
<evidence type="ECO:0000256" key="2">
    <source>
        <dbReference type="ARBA" id="ARBA00007441"/>
    </source>
</evidence>
<name>A0A642V647_9ASCO</name>
<dbReference type="InterPro" id="IPR015421">
    <property type="entry name" value="PyrdxlP-dep_Trfase_major"/>
</dbReference>
<dbReference type="VEuPathDB" id="FungiDB:TRICI_002357"/>
<dbReference type="OrthoDB" id="2108at2759"/>
<comment type="cofactor">
    <cofactor evidence="1">
        <name>pyridoxal 5'-phosphate</name>
        <dbReference type="ChEBI" id="CHEBI:597326"/>
    </cofactor>
</comment>
<dbReference type="EMBL" id="SWFS01000161">
    <property type="protein sequence ID" value="KAA8915508.1"/>
    <property type="molecule type" value="Genomic_DNA"/>
</dbReference>
<sequence length="498" mass="55737">MSGTEGFSRYYYTTMHNNMDTSPPGGGIPRPRRSSTVLENGSLYTHGDKGEPPVFQSASGMSTPIPLPDVYTQPAHKYPGLDSKHNSTGVIWATEQATAKGYHPDDPAWTNFGQGAPEVGPIPGGMEKPQWIESGVGEREYAPTSGVKELREAVANLYNDHYRKGMESQYTYENVCIVPGGRAGLIRIASILRDCYMSFFLPDYTAYSEMLSLFKNFAAIPVPLEESDNYQVHLDAVENELRRGVTAMITSNPRNPTGHSLKGEGLEKLHDMCRQQCLLIMDEFYSRYYYGSNCDGSSNSSAQYVQDVNVDPVLILDGLTKAFRLPGWRVCWILGPKKYIEALTSAGSYLDGGTNAPFQKAAIPMLEPNLVRTEMAAVQTHFKAKRDYCIQRLESMGFHFRSKPDSTFYLWLDLSHLPGKIKTALGFFQECLNERIITVPGIFFDLNPVARRELHDSPMFHFVRLSYGPPMDQLKQGMDGIQRIVDRYKAGASILPKR</sequence>
<evidence type="ECO:0000256" key="5">
    <source>
        <dbReference type="ARBA" id="ARBA00022898"/>
    </source>
</evidence>
<evidence type="ECO:0000256" key="4">
    <source>
        <dbReference type="ARBA" id="ARBA00022679"/>
    </source>
</evidence>
<dbReference type="InterPro" id="IPR015424">
    <property type="entry name" value="PyrdxlP-dep_Trfase"/>
</dbReference>
<evidence type="ECO:0000256" key="1">
    <source>
        <dbReference type="ARBA" id="ARBA00001933"/>
    </source>
</evidence>
<dbReference type="Pfam" id="PF00155">
    <property type="entry name" value="Aminotran_1_2"/>
    <property type="match status" value="1"/>
</dbReference>
<dbReference type="AlphaFoldDB" id="A0A642V647"/>
<dbReference type="Proteomes" id="UP000761534">
    <property type="component" value="Unassembled WGS sequence"/>
</dbReference>
<comment type="similarity">
    <text evidence="2">Belongs to the class-I pyridoxal-phosphate-dependent aminotransferase family.</text>
</comment>
<accession>A0A642V647</accession>
<dbReference type="PANTHER" id="PTHR46383">
    <property type="entry name" value="ASPARTATE AMINOTRANSFERASE"/>
    <property type="match status" value="1"/>
</dbReference>
<dbReference type="InterPro" id="IPR004839">
    <property type="entry name" value="Aminotransferase_I/II_large"/>
</dbReference>
<protein>
    <recommendedName>
        <fullName evidence="6">Aminotransferase class I/classII large domain-containing protein</fullName>
    </recommendedName>
</protein>
<dbReference type="GO" id="GO:0008483">
    <property type="term" value="F:transaminase activity"/>
    <property type="evidence" value="ECO:0007669"/>
    <property type="project" value="UniProtKB-KW"/>
</dbReference>
<keyword evidence="4" id="KW-0808">Transferase</keyword>